<name>A0ABD3APR8_9GENT</name>
<dbReference type="InterPro" id="IPR053296">
    <property type="entry name" value="TSET_member_tstB"/>
</dbReference>
<dbReference type="Proteomes" id="UP001630127">
    <property type="component" value="Unassembled WGS sequence"/>
</dbReference>
<dbReference type="SUPFAM" id="SSF48371">
    <property type="entry name" value="ARM repeat"/>
    <property type="match status" value="1"/>
</dbReference>
<sequence length="372" mass="41381">MFAGSDHLGIARILVPSSVVKCYSQDASLAANCHLFSWLYCRYLEEKVVEWSSEKSSHVTDLLLDVELDQQCEDRTVLCYVYYYLARILSDTGSQGLSSGGGIPTPNWDALADIDAVGGVTRADVVPRIVDRLTSEALNVDVEFHPRRLQALKALTYAPSSNSDILSKLYEIVFGILDKVADPQKRKKGIFGTKELTKRVSFSDPVAVGHSLEILSEIALSDPYAVAMALGKLVQPGDQPDVSSQFSSILYQLLLDPSERVCFEAILCVLGKIDNAERFNFLQDNPDLRLKITVNATINMIIPMLEIRENIRENTNPSPKRRGTSCWMVRLTREIIKLPEAPSVKETKSESLDAPPPKSLMINLQRQSVLNH</sequence>
<proteinExistence type="predicted"/>
<keyword evidence="2" id="KW-1185">Reference proteome</keyword>
<dbReference type="AlphaFoldDB" id="A0ABD3APR8"/>
<comment type="caution">
    <text evidence="1">The sequence shown here is derived from an EMBL/GenBank/DDBJ whole genome shotgun (WGS) entry which is preliminary data.</text>
</comment>
<dbReference type="EMBL" id="JBJUIK010000003">
    <property type="protein sequence ID" value="KAL3533197.1"/>
    <property type="molecule type" value="Genomic_DNA"/>
</dbReference>
<dbReference type="InterPro" id="IPR016024">
    <property type="entry name" value="ARM-type_fold"/>
</dbReference>
<dbReference type="PANTHER" id="PTHR48151:SF3">
    <property type="entry name" value="SH3 DOMAIN-CONTAINING PROTEIN"/>
    <property type="match status" value="1"/>
</dbReference>
<gene>
    <name evidence="1" type="ORF">ACH5RR_006718</name>
</gene>
<organism evidence="1 2">
    <name type="scientific">Cinchona calisaya</name>
    <dbReference type="NCBI Taxonomy" id="153742"/>
    <lineage>
        <taxon>Eukaryota</taxon>
        <taxon>Viridiplantae</taxon>
        <taxon>Streptophyta</taxon>
        <taxon>Embryophyta</taxon>
        <taxon>Tracheophyta</taxon>
        <taxon>Spermatophyta</taxon>
        <taxon>Magnoliopsida</taxon>
        <taxon>eudicotyledons</taxon>
        <taxon>Gunneridae</taxon>
        <taxon>Pentapetalae</taxon>
        <taxon>asterids</taxon>
        <taxon>lamiids</taxon>
        <taxon>Gentianales</taxon>
        <taxon>Rubiaceae</taxon>
        <taxon>Cinchonoideae</taxon>
        <taxon>Cinchoneae</taxon>
        <taxon>Cinchona</taxon>
    </lineage>
</organism>
<dbReference type="PANTHER" id="PTHR48151">
    <property type="entry name" value="SH3 DOMAIN-CONTAINING PROTEIN"/>
    <property type="match status" value="1"/>
</dbReference>
<evidence type="ECO:0000313" key="1">
    <source>
        <dbReference type="EMBL" id="KAL3533197.1"/>
    </source>
</evidence>
<evidence type="ECO:0000313" key="2">
    <source>
        <dbReference type="Proteomes" id="UP001630127"/>
    </source>
</evidence>
<protein>
    <submittedName>
        <fullName evidence="1">Uncharacterized protein</fullName>
    </submittedName>
</protein>
<reference evidence="1 2" key="1">
    <citation type="submission" date="2024-11" db="EMBL/GenBank/DDBJ databases">
        <title>A near-complete genome assembly of Cinchona calisaya.</title>
        <authorList>
            <person name="Lian D.C."/>
            <person name="Zhao X.W."/>
            <person name="Wei L."/>
        </authorList>
    </citation>
    <scope>NUCLEOTIDE SEQUENCE [LARGE SCALE GENOMIC DNA]</scope>
    <source>
        <tissue evidence="1">Nenye</tissue>
    </source>
</reference>
<accession>A0ABD3APR8</accession>